<evidence type="ECO:0000313" key="2">
    <source>
        <dbReference type="Proteomes" id="UP000178448"/>
    </source>
</evidence>
<dbReference type="Proteomes" id="UP000178448">
    <property type="component" value="Unassembled WGS sequence"/>
</dbReference>
<comment type="caution">
    <text evidence="1">The sequence shown here is derived from an EMBL/GenBank/DDBJ whole genome shotgun (WGS) entry which is preliminary data.</text>
</comment>
<evidence type="ECO:0000313" key="1">
    <source>
        <dbReference type="EMBL" id="OGG02556.1"/>
    </source>
</evidence>
<protein>
    <submittedName>
        <fullName evidence="1">Uncharacterized protein</fullName>
    </submittedName>
</protein>
<dbReference type="AlphaFoldDB" id="A0A1F5YR06"/>
<reference evidence="1 2" key="1">
    <citation type="journal article" date="2016" name="Nat. Commun.">
        <title>Thousands of microbial genomes shed light on interconnected biogeochemical processes in an aquifer system.</title>
        <authorList>
            <person name="Anantharaman K."/>
            <person name="Brown C.T."/>
            <person name="Hug L.A."/>
            <person name="Sharon I."/>
            <person name="Castelle C.J."/>
            <person name="Probst A.J."/>
            <person name="Thomas B.C."/>
            <person name="Singh A."/>
            <person name="Wilkins M.J."/>
            <person name="Karaoz U."/>
            <person name="Brodie E.L."/>
            <person name="Williams K.H."/>
            <person name="Hubbard S.S."/>
            <person name="Banfield J.F."/>
        </authorList>
    </citation>
    <scope>NUCLEOTIDE SEQUENCE [LARGE SCALE GENOMIC DNA]</scope>
</reference>
<name>A0A1F5YR06_9BACT</name>
<dbReference type="EMBL" id="MFJD01000007">
    <property type="protein sequence ID" value="OGG02556.1"/>
    <property type="molecule type" value="Genomic_DNA"/>
</dbReference>
<gene>
    <name evidence="1" type="ORF">A2Z33_02070</name>
</gene>
<proteinExistence type="predicted"/>
<organism evidence="1 2">
    <name type="scientific">Candidatus Gottesmanbacteria bacterium RBG_16_52_11</name>
    <dbReference type="NCBI Taxonomy" id="1798374"/>
    <lineage>
        <taxon>Bacteria</taxon>
        <taxon>Candidatus Gottesmaniibacteriota</taxon>
    </lineage>
</organism>
<sequence length="129" mass="14358">MPDSERNIVHLSGGPPVIEFDPTEIFDPSDQFRQVYYTEDGMINFPDADRAFVIMASVADAAAAIGTITAAWGRKETFWVEYETAGGEKQECQLVAIQPLAEQVGEETKIKLIVRMQPPVGDEDYQEAF</sequence>
<accession>A0A1F5YR06</accession>
<dbReference type="STRING" id="1798374.A2Z33_02070"/>